<evidence type="ECO:0000256" key="2">
    <source>
        <dbReference type="ARBA" id="ARBA00022801"/>
    </source>
</evidence>
<organism evidence="6 7">
    <name type="scientific">Eschrichtius robustus</name>
    <name type="common">California gray whale</name>
    <name type="synonym">Eschrichtius gibbosus</name>
    <dbReference type="NCBI Taxonomy" id="9764"/>
    <lineage>
        <taxon>Eukaryota</taxon>
        <taxon>Metazoa</taxon>
        <taxon>Chordata</taxon>
        <taxon>Craniata</taxon>
        <taxon>Vertebrata</taxon>
        <taxon>Euteleostomi</taxon>
        <taxon>Mammalia</taxon>
        <taxon>Eutheria</taxon>
        <taxon>Laurasiatheria</taxon>
        <taxon>Artiodactyla</taxon>
        <taxon>Whippomorpha</taxon>
        <taxon>Cetacea</taxon>
        <taxon>Mysticeti</taxon>
        <taxon>Eschrichtiidae</taxon>
        <taxon>Eschrichtius</taxon>
    </lineage>
</organism>
<feature type="binding site" evidence="4">
    <location>
        <position position="75"/>
    </location>
    <ligand>
        <name>Zn(2+)</name>
        <dbReference type="ChEBI" id="CHEBI:29105"/>
        <label>1</label>
    </ligand>
</feature>
<dbReference type="GO" id="GO:0004114">
    <property type="term" value="F:3',5'-cyclic-nucleotide phosphodiesterase activity"/>
    <property type="evidence" value="ECO:0007669"/>
    <property type="project" value="InterPro"/>
</dbReference>
<feature type="active site" description="Proton donor" evidence="3">
    <location>
        <position position="71"/>
    </location>
</feature>
<evidence type="ECO:0000256" key="1">
    <source>
        <dbReference type="ARBA" id="ARBA00022723"/>
    </source>
</evidence>
<sequence>MQQKEDLPDPQAVGLYELRFSDFPITEHELIKCGLRLFFEINVVEKFKVPVEVLSRWMYTVRKGYRAVTYHNWRHGFNVGQTMFTLLMTGRLKKYYTDLEAFGMLAAAFCRDIDHRGTNNLYQMK</sequence>
<protein>
    <recommendedName>
        <fullName evidence="5">PDEase domain-containing protein</fullName>
    </recommendedName>
</protein>
<dbReference type="Pfam" id="PF00233">
    <property type="entry name" value="PDEase_I"/>
    <property type="match status" value="1"/>
</dbReference>
<gene>
    <name evidence="6" type="ORF">J1605_021844</name>
</gene>
<evidence type="ECO:0000259" key="5">
    <source>
        <dbReference type="PROSITE" id="PS51845"/>
    </source>
</evidence>
<keyword evidence="7" id="KW-1185">Reference proteome</keyword>
<dbReference type="InterPro" id="IPR023088">
    <property type="entry name" value="PDEase"/>
</dbReference>
<dbReference type="PANTHER" id="PTHR11347">
    <property type="entry name" value="CYCLIC NUCLEOTIDE PHOSPHODIESTERASE"/>
    <property type="match status" value="1"/>
</dbReference>
<accession>A0AB34H970</accession>
<dbReference type="PRINTS" id="PR00387">
    <property type="entry name" value="PDIESTERASE1"/>
</dbReference>
<keyword evidence="2" id="KW-0378">Hydrolase</keyword>
<reference evidence="6 7" key="1">
    <citation type="submission" date="2022-11" db="EMBL/GenBank/DDBJ databases">
        <title>Whole genome sequence of Eschrichtius robustus ER-17-0199.</title>
        <authorList>
            <person name="Bruniche-Olsen A."/>
            <person name="Black A.N."/>
            <person name="Fields C.J."/>
            <person name="Walden K."/>
            <person name="Dewoody J.A."/>
        </authorList>
    </citation>
    <scope>NUCLEOTIDE SEQUENCE [LARGE SCALE GENOMIC DNA]</scope>
    <source>
        <strain evidence="6">ER-17-0199</strain>
        <tissue evidence="6">Blubber</tissue>
    </source>
</reference>
<dbReference type="AlphaFoldDB" id="A0AB34H970"/>
<comment type="caution">
    <text evidence="6">The sequence shown here is derived from an EMBL/GenBank/DDBJ whole genome shotgun (WGS) entry which is preliminary data.</text>
</comment>
<dbReference type="PROSITE" id="PS51845">
    <property type="entry name" value="PDEASE_I_2"/>
    <property type="match status" value="1"/>
</dbReference>
<feature type="binding site" evidence="4">
    <location>
        <position position="112"/>
    </location>
    <ligand>
        <name>Zn(2+)</name>
        <dbReference type="ChEBI" id="CHEBI:29105"/>
        <label>2</label>
    </ligand>
</feature>
<dbReference type="EMBL" id="JAIQCJ010001425">
    <property type="protein sequence ID" value="KAJ8789317.1"/>
    <property type="molecule type" value="Genomic_DNA"/>
</dbReference>
<feature type="domain" description="PDEase" evidence="5">
    <location>
        <begin position="1"/>
        <end position="125"/>
    </location>
</feature>
<evidence type="ECO:0000256" key="4">
    <source>
        <dbReference type="PIRSR" id="PIRSR623088-3"/>
    </source>
</evidence>
<proteinExistence type="predicted"/>
<dbReference type="SUPFAM" id="SSF109604">
    <property type="entry name" value="HD-domain/PDEase-like"/>
    <property type="match status" value="1"/>
</dbReference>
<dbReference type="GO" id="GO:0046872">
    <property type="term" value="F:metal ion binding"/>
    <property type="evidence" value="ECO:0007669"/>
    <property type="project" value="UniProtKB-KW"/>
</dbReference>
<evidence type="ECO:0000313" key="7">
    <source>
        <dbReference type="Proteomes" id="UP001159641"/>
    </source>
</evidence>
<keyword evidence="1 4" id="KW-0479">Metal-binding</keyword>
<evidence type="ECO:0000313" key="6">
    <source>
        <dbReference type="EMBL" id="KAJ8789317.1"/>
    </source>
</evidence>
<evidence type="ECO:0000256" key="3">
    <source>
        <dbReference type="PIRSR" id="PIRSR623088-1"/>
    </source>
</evidence>
<dbReference type="InterPro" id="IPR036971">
    <property type="entry name" value="PDEase_catalytic_dom_sf"/>
</dbReference>
<dbReference type="Gene3D" id="1.10.1300.10">
    <property type="entry name" value="3'5'-cyclic nucleotide phosphodiesterase, catalytic domain"/>
    <property type="match status" value="1"/>
</dbReference>
<name>A0AB34H970_ESCRO</name>
<dbReference type="GO" id="GO:0007165">
    <property type="term" value="P:signal transduction"/>
    <property type="evidence" value="ECO:0007669"/>
    <property type="project" value="InterPro"/>
</dbReference>
<dbReference type="InterPro" id="IPR002073">
    <property type="entry name" value="PDEase_catalytic_dom"/>
</dbReference>
<dbReference type="Proteomes" id="UP001159641">
    <property type="component" value="Unassembled WGS sequence"/>
</dbReference>
<feature type="binding site" evidence="4">
    <location>
        <position position="112"/>
    </location>
    <ligand>
        <name>Zn(2+)</name>
        <dbReference type="ChEBI" id="CHEBI:29105"/>
        <label>1</label>
    </ligand>
</feature>